<reference evidence="11 12" key="1">
    <citation type="submission" date="2021-03" db="EMBL/GenBank/DDBJ databases">
        <title>Aliifodinibius sp. nov., a new bacterium isolated from saline soil.</title>
        <authorList>
            <person name="Galisteo C."/>
            <person name="De La Haba R."/>
            <person name="Sanchez-Porro C."/>
            <person name="Ventosa A."/>
        </authorList>
    </citation>
    <scope>NUCLEOTIDE SEQUENCE [LARGE SCALE GENOMIC DNA]</scope>
    <source>
        <strain evidence="11 12">1BSP15-2V2</strain>
    </source>
</reference>
<dbReference type="GO" id="GO:0008939">
    <property type="term" value="F:nicotinate-nucleotide-dimethylbenzimidazole phosphoribosyltransferase activity"/>
    <property type="evidence" value="ECO:0007669"/>
    <property type="project" value="UniProtKB-EC"/>
</dbReference>
<dbReference type="PANTHER" id="PTHR43463">
    <property type="entry name" value="NICOTINATE-NUCLEOTIDE--DIMETHYLBENZIMIDAZOLE PHOSPHORIBOSYLTRANSFERASE"/>
    <property type="match status" value="1"/>
</dbReference>
<feature type="active site" description="Proton acceptor" evidence="10">
    <location>
        <position position="313"/>
    </location>
</feature>
<dbReference type="RefSeq" id="WP_265766847.1">
    <property type="nucleotide sequence ID" value="NZ_JAGGJA010000010.1"/>
</dbReference>
<evidence type="ECO:0000256" key="5">
    <source>
        <dbReference type="ARBA" id="ARBA00022573"/>
    </source>
</evidence>
<keyword evidence="12" id="KW-1185">Reference proteome</keyword>
<comment type="function">
    <text evidence="10">Catalyzes the synthesis of alpha-ribazole-5'-phosphate from nicotinate mononucleotide (NAMN) and 5,6-dimethylbenzimidazole (DMB).</text>
</comment>
<evidence type="ECO:0000256" key="10">
    <source>
        <dbReference type="HAMAP-Rule" id="MF_00230"/>
    </source>
</evidence>
<dbReference type="InterPro" id="IPR017846">
    <property type="entry name" value="Nict_dMeBzImd_PRibTrfase_bact"/>
</dbReference>
<keyword evidence="6 10" id="KW-0328">Glycosyltransferase</keyword>
<evidence type="ECO:0000256" key="9">
    <source>
        <dbReference type="ARBA" id="ARBA00047340"/>
    </source>
</evidence>
<evidence type="ECO:0000313" key="12">
    <source>
        <dbReference type="Proteomes" id="UP001207918"/>
    </source>
</evidence>
<dbReference type="Proteomes" id="UP001207918">
    <property type="component" value="Unassembled WGS sequence"/>
</dbReference>
<keyword evidence="5 10" id="KW-0169">Cobalamin biosynthesis</keyword>
<evidence type="ECO:0000256" key="2">
    <source>
        <dbReference type="ARBA" id="ARBA00007110"/>
    </source>
</evidence>
<dbReference type="HAMAP" id="MF_00230">
    <property type="entry name" value="CobT"/>
    <property type="match status" value="1"/>
</dbReference>
<dbReference type="InterPro" id="IPR003200">
    <property type="entry name" value="Nict_dMeBzImd_PRibTrfase"/>
</dbReference>
<dbReference type="SUPFAM" id="SSF52733">
    <property type="entry name" value="Nicotinate mononucleotide:5,6-dimethylbenzimidazole phosphoribosyltransferase (CobT)"/>
    <property type="match status" value="1"/>
</dbReference>
<keyword evidence="7 10" id="KW-0808">Transferase</keyword>
<evidence type="ECO:0000256" key="4">
    <source>
        <dbReference type="ARBA" id="ARBA00015486"/>
    </source>
</evidence>
<dbReference type="Pfam" id="PF02277">
    <property type="entry name" value="DBI_PRT"/>
    <property type="match status" value="1"/>
</dbReference>
<evidence type="ECO:0000256" key="8">
    <source>
        <dbReference type="ARBA" id="ARBA00030686"/>
    </source>
</evidence>
<organism evidence="11 12">
    <name type="scientific">Fodinibius salsisoli</name>
    <dbReference type="NCBI Taxonomy" id="2820877"/>
    <lineage>
        <taxon>Bacteria</taxon>
        <taxon>Pseudomonadati</taxon>
        <taxon>Balneolota</taxon>
        <taxon>Balneolia</taxon>
        <taxon>Balneolales</taxon>
        <taxon>Balneolaceae</taxon>
        <taxon>Fodinibius</taxon>
    </lineage>
</organism>
<comment type="caution">
    <text evidence="11">The sequence shown here is derived from an EMBL/GenBank/DDBJ whole genome shotgun (WGS) entry which is preliminary data.</text>
</comment>
<evidence type="ECO:0000256" key="3">
    <source>
        <dbReference type="ARBA" id="ARBA00011991"/>
    </source>
</evidence>
<evidence type="ECO:0000256" key="6">
    <source>
        <dbReference type="ARBA" id="ARBA00022676"/>
    </source>
</evidence>
<dbReference type="EMBL" id="JAGGJA010000010">
    <property type="protein sequence ID" value="MCW9708061.1"/>
    <property type="molecule type" value="Genomic_DNA"/>
</dbReference>
<comment type="pathway">
    <text evidence="1 10">Nucleoside biosynthesis; alpha-ribazole biosynthesis; alpha-ribazole from 5,6-dimethylbenzimidazole: step 1/2.</text>
</comment>
<evidence type="ECO:0000313" key="11">
    <source>
        <dbReference type="EMBL" id="MCW9708061.1"/>
    </source>
</evidence>
<evidence type="ECO:0000256" key="1">
    <source>
        <dbReference type="ARBA" id="ARBA00005049"/>
    </source>
</evidence>
<dbReference type="CDD" id="cd02439">
    <property type="entry name" value="DMB-PRT_CobT"/>
    <property type="match status" value="1"/>
</dbReference>
<gene>
    <name evidence="10 11" type="primary">cobT</name>
    <name evidence="11" type="ORF">J6I44_14440</name>
</gene>
<dbReference type="Gene3D" id="1.10.1610.10">
    <property type="match status" value="1"/>
</dbReference>
<name>A0ABT3PQD4_9BACT</name>
<dbReference type="PANTHER" id="PTHR43463:SF1">
    <property type="entry name" value="NICOTINATE-NUCLEOTIDE--DIMETHYLBENZIMIDAZOLE PHOSPHORIBOSYLTRANSFERASE"/>
    <property type="match status" value="1"/>
</dbReference>
<dbReference type="NCBIfam" id="NF000996">
    <property type="entry name" value="PRK00105.1"/>
    <property type="match status" value="1"/>
</dbReference>
<comment type="catalytic activity">
    <reaction evidence="9 10">
        <text>5,6-dimethylbenzimidazole + nicotinate beta-D-ribonucleotide = alpha-ribazole 5'-phosphate + nicotinate + H(+)</text>
        <dbReference type="Rhea" id="RHEA:11196"/>
        <dbReference type="ChEBI" id="CHEBI:15378"/>
        <dbReference type="ChEBI" id="CHEBI:15890"/>
        <dbReference type="ChEBI" id="CHEBI:32544"/>
        <dbReference type="ChEBI" id="CHEBI:57502"/>
        <dbReference type="ChEBI" id="CHEBI:57918"/>
        <dbReference type="EC" id="2.4.2.21"/>
    </reaction>
</comment>
<sequence>MKEFNITVVNEGLKEALQQKIDSKTKPVGALGRLEDIALRVGLIQQRLDPELKNPLLAVFAGDHGIAAQGIVNAYPQEVTAQMVLNMVSGGAAINVFCNSHNLSAKIIDAGVAAELPAREQLLNNKIAFGTENYLEQPAMSAAQCWEAIETGAMLVDQWAEEGTNIIGFGEMGIGNTSSAAIITSLITGASIEACTGKGTGLDETGISEKVRILTKAIRAHGDQEDPVTILQTFGGFEIAMMVGGMLQAAEHRMVILVDGFIATAAFMLACEWYPDIREYGIFAHQSEVRGHQIQLEYLKAKPLLQLDMRLGEGTGAAMAYPVVQSAVNFLNDMASFEDAGVSEGGPS</sequence>
<dbReference type="InterPro" id="IPR023195">
    <property type="entry name" value="Nict_dMeBzImd_PRibTrfase_N"/>
</dbReference>
<protein>
    <recommendedName>
        <fullName evidence="4 10">Nicotinate-nucleotide--dimethylbenzimidazole phosphoribosyltransferase</fullName>
        <shortName evidence="10">NN:DBI PRT</shortName>
        <ecNumber evidence="3 10">2.4.2.21</ecNumber>
    </recommendedName>
    <alternativeName>
        <fullName evidence="8 10">N(1)-alpha-phosphoribosyltransferase</fullName>
    </alternativeName>
</protein>
<dbReference type="InterPro" id="IPR036087">
    <property type="entry name" value="Nict_dMeBzImd_PRibTrfase_sf"/>
</dbReference>
<proteinExistence type="inferred from homology"/>
<dbReference type="EC" id="2.4.2.21" evidence="3 10"/>
<dbReference type="NCBIfam" id="TIGR03160">
    <property type="entry name" value="cobT_DBIPRT"/>
    <property type="match status" value="1"/>
</dbReference>
<comment type="similarity">
    <text evidence="2 10">Belongs to the CobT family.</text>
</comment>
<dbReference type="Gene3D" id="3.40.50.10210">
    <property type="match status" value="1"/>
</dbReference>
<accession>A0ABT3PQD4</accession>
<evidence type="ECO:0000256" key="7">
    <source>
        <dbReference type="ARBA" id="ARBA00022679"/>
    </source>
</evidence>